<comment type="similarity">
    <text evidence="1">Belongs to the HscB family.</text>
</comment>
<dbReference type="PANTHER" id="PTHR14021:SF15">
    <property type="entry name" value="IRON-SULFUR CLUSTER CO-CHAPERONE PROTEIN HSCB"/>
    <property type="match status" value="1"/>
</dbReference>
<feature type="domain" description="Co-chaperone HscB C-terminal oligomerisation" evidence="3">
    <location>
        <begin position="87"/>
        <end position="152"/>
    </location>
</feature>
<gene>
    <name evidence="4" type="primary">hscB</name>
    <name evidence="4" type="ORF">GP480_01205</name>
</gene>
<dbReference type="Gene3D" id="1.10.287.110">
    <property type="entry name" value="DnaJ domain"/>
    <property type="match status" value="1"/>
</dbReference>
<dbReference type="GO" id="GO:0051087">
    <property type="term" value="F:protein-folding chaperone binding"/>
    <property type="evidence" value="ECO:0007669"/>
    <property type="project" value="InterPro"/>
</dbReference>
<dbReference type="Proteomes" id="UP000464912">
    <property type="component" value="Chromosome"/>
</dbReference>
<dbReference type="InterPro" id="IPR004640">
    <property type="entry name" value="HscB"/>
</dbReference>
<dbReference type="GO" id="GO:0044571">
    <property type="term" value="P:[2Fe-2S] cluster assembly"/>
    <property type="evidence" value="ECO:0007669"/>
    <property type="project" value="InterPro"/>
</dbReference>
<dbReference type="KEGG" id="nef:GP480_01205"/>
<name>A0A6P1G9D0_9RICK</name>
<evidence type="ECO:0000256" key="2">
    <source>
        <dbReference type="ARBA" id="ARBA00023186"/>
    </source>
</evidence>
<dbReference type="InterPro" id="IPR009073">
    <property type="entry name" value="HscB_oligo_C"/>
</dbReference>
<evidence type="ECO:0000313" key="5">
    <source>
        <dbReference type="Proteomes" id="UP000464912"/>
    </source>
</evidence>
<protein>
    <submittedName>
        <fullName evidence="4">Fe-S protein assembly co-chaperone HscB</fullName>
    </submittedName>
</protein>
<reference evidence="4 5" key="1">
    <citation type="journal article" date="2020" name="MBio">
        <title>Erratum for Teymournejad et al., 'Isolation and Molecular Analysis of a Novel Neorickettsia Species That Causes Potomac Horse Fever'.</title>
        <authorList>
            <person name="Teymournejad O."/>
            <person name="Lin M."/>
            <person name="Bekebrede H."/>
            <person name="Kamr A."/>
            <person name="Toribio R.E."/>
            <person name="Arroyo L.G."/>
            <person name="Baird J.D."/>
            <person name="Rikihisa Y."/>
        </authorList>
    </citation>
    <scope>NUCLEOTIDE SEQUENCE [LARGE SCALE GENOMIC DNA]</scope>
    <source>
        <strain evidence="4 5">Fin17</strain>
    </source>
</reference>
<reference evidence="4 5" key="2">
    <citation type="journal article" date="2020" name="MBio">
        <title>Isolation and Molecular Analysis of a Novel Neorickettsia Species That Causes Potomac Horse Fever.</title>
        <authorList>
            <person name="Teymournejad O."/>
            <person name="Lin M."/>
            <person name="Bekebrede H."/>
            <person name="Kamr A."/>
            <person name="Toribio R.E."/>
            <person name="Arroyo L.G."/>
            <person name="Baird J.D."/>
            <person name="Rikihisa Y."/>
        </authorList>
    </citation>
    <scope>NUCLEOTIDE SEQUENCE [LARGE SCALE GENOMIC DNA]</scope>
    <source>
        <strain evidence="4 5">Fin17</strain>
    </source>
</reference>
<dbReference type="SUPFAM" id="SSF46565">
    <property type="entry name" value="Chaperone J-domain"/>
    <property type="match status" value="1"/>
</dbReference>
<evidence type="ECO:0000313" key="4">
    <source>
        <dbReference type="EMBL" id="QHD65076.1"/>
    </source>
</evidence>
<accession>A0A6P1G9D0</accession>
<organism evidence="4 5">
    <name type="scientific">Neorickettsia findlayensis</name>
    <dbReference type="NCBI Taxonomy" id="2686014"/>
    <lineage>
        <taxon>Bacteria</taxon>
        <taxon>Pseudomonadati</taxon>
        <taxon>Pseudomonadota</taxon>
        <taxon>Alphaproteobacteria</taxon>
        <taxon>Rickettsiales</taxon>
        <taxon>Anaplasmataceae</taxon>
        <taxon>Neorickettsia</taxon>
    </lineage>
</organism>
<evidence type="ECO:0000259" key="3">
    <source>
        <dbReference type="Pfam" id="PF07743"/>
    </source>
</evidence>
<dbReference type="Gene3D" id="1.20.1280.20">
    <property type="entry name" value="HscB, C-terminal domain"/>
    <property type="match status" value="1"/>
</dbReference>
<keyword evidence="5" id="KW-1185">Reference proteome</keyword>
<dbReference type="RefSeq" id="WP_160095126.1">
    <property type="nucleotide sequence ID" value="NZ_CP047224.1"/>
</dbReference>
<dbReference type="InterPro" id="IPR036869">
    <property type="entry name" value="J_dom_sf"/>
</dbReference>
<sequence length="159" mass="18513">MQKKNYFRVLELEERFTLDPADSLEKSYLTLQKELRTTSNSIQEDSVVYGKVQLVNKAYHFLKDPVNRAQHLLELSGYTNLSDRCRPELLMQIIELEEKVENGGATEVLPLVEKMYTNALQQMEEAFNCKNYDLASSHCVGLKYLEKIKQRIYASDNNR</sequence>
<dbReference type="GO" id="GO:0001671">
    <property type="term" value="F:ATPase activator activity"/>
    <property type="evidence" value="ECO:0007669"/>
    <property type="project" value="InterPro"/>
</dbReference>
<keyword evidence="2" id="KW-0143">Chaperone</keyword>
<dbReference type="SUPFAM" id="SSF47144">
    <property type="entry name" value="HSC20 (HSCB), C-terminal oligomerisation domain"/>
    <property type="match status" value="1"/>
</dbReference>
<dbReference type="Pfam" id="PF07743">
    <property type="entry name" value="HSCB_C"/>
    <property type="match status" value="1"/>
</dbReference>
<proteinExistence type="inferred from homology"/>
<dbReference type="PANTHER" id="PTHR14021">
    <property type="entry name" value="IRON-SULFUR CLUSTER CO-CHAPERONE PROTEIN HSCB"/>
    <property type="match status" value="1"/>
</dbReference>
<dbReference type="AlphaFoldDB" id="A0A6P1G9D0"/>
<dbReference type="NCBIfam" id="TIGR00714">
    <property type="entry name" value="hscB"/>
    <property type="match status" value="1"/>
</dbReference>
<evidence type="ECO:0000256" key="1">
    <source>
        <dbReference type="ARBA" id="ARBA00010476"/>
    </source>
</evidence>
<dbReference type="InterPro" id="IPR036386">
    <property type="entry name" value="HscB_C_sf"/>
</dbReference>
<dbReference type="GO" id="GO:0051259">
    <property type="term" value="P:protein complex oligomerization"/>
    <property type="evidence" value="ECO:0007669"/>
    <property type="project" value="InterPro"/>
</dbReference>
<dbReference type="EMBL" id="CP047224">
    <property type="protein sequence ID" value="QHD65076.1"/>
    <property type="molecule type" value="Genomic_DNA"/>
</dbReference>